<feature type="compositionally biased region" description="Basic and acidic residues" evidence="1">
    <location>
        <begin position="1"/>
        <end position="12"/>
    </location>
</feature>
<feature type="region of interest" description="Disordered" evidence="1">
    <location>
        <begin position="1"/>
        <end position="89"/>
    </location>
</feature>
<dbReference type="KEGG" id="mcab:HXZ27_11265"/>
<feature type="compositionally biased region" description="Low complexity" evidence="1">
    <location>
        <begin position="135"/>
        <end position="174"/>
    </location>
</feature>
<protein>
    <submittedName>
        <fullName evidence="2">Peptidase M23</fullName>
    </submittedName>
</protein>
<proteinExistence type="predicted"/>
<dbReference type="AlphaFoldDB" id="A0A7H8XI67"/>
<evidence type="ECO:0000313" key="3">
    <source>
        <dbReference type="Proteomes" id="UP000509335"/>
    </source>
</evidence>
<gene>
    <name evidence="2" type="ORF">HXZ27_11265</name>
</gene>
<accession>A0A7H8XI67</accession>
<reference evidence="2 3" key="1">
    <citation type="submission" date="2020-07" db="EMBL/GenBank/DDBJ databases">
        <title>A bifunctional nitrone conjugated secondary metabolite targeting the ribosome.</title>
        <authorList>
            <person name="Limbrick E.M."/>
            <person name="Graf M."/>
            <person name="Derewacz D.K."/>
            <person name="Nguyen F."/>
            <person name="Spraggins J.M."/>
            <person name="Wieland M."/>
            <person name="Ynigez-Gutierrez A.E."/>
            <person name="Reisman B.J."/>
            <person name="Zinshteyn B."/>
            <person name="McCulloch K."/>
            <person name="Iverson T.M."/>
            <person name="Green R."/>
            <person name="Wilson D.N."/>
            <person name="Bachmann B.O."/>
        </authorList>
    </citation>
    <scope>NUCLEOTIDE SEQUENCE [LARGE SCALE GENOMIC DNA]</scope>
    <source>
        <strain evidence="3">aurantiaca</strain>
    </source>
</reference>
<name>A0A7H8XI67_9ACTN</name>
<organism evidence="2 3">
    <name type="scientific">Micromonospora carbonacea</name>
    <dbReference type="NCBI Taxonomy" id="47853"/>
    <lineage>
        <taxon>Bacteria</taxon>
        <taxon>Bacillati</taxon>
        <taxon>Actinomycetota</taxon>
        <taxon>Actinomycetes</taxon>
        <taxon>Micromonosporales</taxon>
        <taxon>Micromonosporaceae</taxon>
        <taxon>Micromonospora</taxon>
    </lineage>
</organism>
<feature type="region of interest" description="Disordered" evidence="1">
    <location>
        <begin position="132"/>
        <end position="193"/>
    </location>
</feature>
<sequence>MRDDGILDDQRGPDAAVGRSDVSPSSERPPTTSAGDARPGRLRPSLTSLADLTRTRSGWLRNLPKPNGSADRPAAGGPDRVGPPRRGRRAAVAVAAGVVCCLGVAALAQARDEPADAGRGAPLAADAELARRAAAEAASRSLDRAGGPTPTTSSPAGPSPSATASPSASVSPSAARKRAAPKRPADPAPVAGLTRAQMANAKVIVRTGRELGFPRRGLVIAVATAMQESNLYNVASGVLPESQEYPHEGIGWDHDSVGLFQQRASSGWGEVGQLMDPAFATRQFLAALAEIPGWEDLPLTVAAQSVQISAYPDLYAQHEWRAAEVVDAFLAAGM</sequence>
<evidence type="ECO:0000256" key="1">
    <source>
        <dbReference type="SAM" id="MobiDB-lite"/>
    </source>
</evidence>
<evidence type="ECO:0000313" key="2">
    <source>
        <dbReference type="EMBL" id="QLD24707.1"/>
    </source>
</evidence>
<dbReference type="Proteomes" id="UP000509335">
    <property type="component" value="Chromosome"/>
</dbReference>
<feature type="compositionally biased region" description="Polar residues" evidence="1">
    <location>
        <begin position="22"/>
        <end position="34"/>
    </location>
</feature>
<dbReference type="EMBL" id="CP058322">
    <property type="protein sequence ID" value="QLD24707.1"/>
    <property type="molecule type" value="Genomic_DNA"/>
</dbReference>